<dbReference type="Proteomes" id="UP000217790">
    <property type="component" value="Unassembled WGS sequence"/>
</dbReference>
<feature type="non-terminal residue" evidence="1">
    <location>
        <position position="1"/>
    </location>
</feature>
<accession>A0A2H3CEL3</accession>
<dbReference type="EMBL" id="KZ293729">
    <property type="protein sequence ID" value="PBK81505.1"/>
    <property type="molecule type" value="Genomic_DNA"/>
</dbReference>
<evidence type="ECO:0000313" key="1">
    <source>
        <dbReference type="EMBL" id="PBK81505.1"/>
    </source>
</evidence>
<dbReference type="OrthoDB" id="3247971at2759"/>
<keyword evidence="2" id="KW-1185">Reference proteome</keyword>
<organism evidence="1 2">
    <name type="scientific">Armillaria gallica</name>
    <name type="common">Bulbous honey fungus</name>
    <name type="synonym">Armillaria bulbosa</name>
    <dbReference type="NCBI Taxonomy" id="47427"/>
    <lineage>
        <taxon>Eukaryota</taxon>
        <taxon>Fungi</taxon>
        <taxon>Dikarya</taxon>
        <taxon>Basidiomycota</taxon>
        <taxon>Agaricomycotina</taxon>
        <taxon>Agaricomycetes</taxon>
        <taxon>Agaricomycetidae</taxon>
        <taxon>Agaricales</taxon>
        <taxon>Marasmiineae</taxon>
        <taxon>Physalacriaceae</taxon>
        <taxon>Armillaria</taxon>
    </lineage>
</organism>
<protein>
    <submittedName>
        <fullName evidence="1">Uncharacterized protein</fullName>
    </submittedName>
</protein>
<sequence length="81" mass="8875">LTYARLRQSHTAAYLADIFCTSLYEFSVIDKLLAMPGDNASTNMKMLQIIKGPGRLPHSHLAGAETQVQCAGHIFDLANKV</sequence>
<reference evidence="2" key="1">
    <citation type="journal article" date="2017" name="Nat. Ecol. Evol.">
        <title>Genome expansion and lineage-specific genetic innovations in the forest pathogenic fungi Armillaria.</title>
        <authorList>
            <person name="Sipos G."/>
            <person name="Prasanna A.N."/>
            <person name="Walter M.C."/>
            <person name="O'Connor E."/>
            <person name="Balint B."/>
            <person name="Krizsan K."/>
            <person name="Kiss B."/>
            <person name="Hess J."/>
            <person name="Varga T."/>
            <person name="Slot J."/>
            <person name="Riley R."/>
            <person name="Boka B."/>
            <person name="Rigling D."/>
            <person name="Barry K."/>
            <person name="Lee J."/>
            <person name="Mihaltcheva S."/>
            <person name="LaButti K."/>
            <person name="Lipzen A."/>
            <person name="Waldron R."/>
            <person name="Moloney N.M."/>
            <person name="Sperisen C."/>
            <person name="Kredics L."/>
            <person name="Vagvoelgyi C."/>
            <person name="Patrignani A."/>
            <person name="Fitzpatrick D."/>
            <person name="Nagy I."/>
            <person name="Doyle S."/>
            <person name="Anderson J.B."/>
            <person name="Grigoriev I.V."/>
            <person name="Gueldener U."/>
            <person name="Muensterkoetter M."/>
            <person name="Nagy L.G."/>
        </authorList>
    </citation>
    <scope>NUCLEOTIDE SEQUENCE [LARGE SCALE GENOMIC DNA]</scope>
    <source>
        <strain evidence="2">Ar21-2</strain>
    </source>
</reference>
<gene>
    <name evidence="1" type="ORF">ARMGADRAFT_948153</name>
</gene>
<dbReference type="InParanoid" id="A0A2H3CEL3"/>
<name>A0A2H3CEL3_ARMGA</name>
<proteinExistence type="predicted"/>
<dbReference type="AlphaFoldDB" id="A0A2H3CEL3"/>
<evidence type="ECO:0000313" key="2">
    <source>
        <dbReference type="Proteomes" id="UP000217790"/>
    </source>
</evidence>